<evidence type="ECO:0000256" key="1">
    <source>
        <dbReference type="SAM" id="SignalP"/>
    </source>
</evidence>
<organism evidence="2 3">
    <name type="scientific">Sphingomonas mucosissima</name>
    <dbReference type="NCBI Taxonomy" id="370959"/>
    <lineage>
        <taxon>Bacteria</taxon>
        <taxon>Pseudomonadati</taxon>
        <taxon>Pseudomonadota</taxon>
        <taxon>Alphaproteobacteria</taxon>
        <taxon>Sphingomonadales</taxon>
        <taxon>Sphingomonadaceae</taxon>
        <taxon>Sphingomonas</taxon>
    </lineage>
</organism>
<feature type="signal peptide" evidence="1">
    <location>
        <begin position="1"/>
        <end position="23"/>
    </location>
</feature>
<proteinExistence type="predicted"/>
<dbReference type="Proteomes" id="UP000197783">
    <property type="component" value="Unassembled WGS sequence"/>
</dbReference>
<dbReference type="EMBL" id="NBBJ01000004">
    <property type="protein sequence ID" value="OWK29095.1"/>
    <property type="molecule type" value="Genomic_DNA"/>
</dbReference>
<name>A0A245ZH61_9SPHN</name>
<reference evidence="2 3" key="1">
    <citation type="submission" date="2017-03" db="EMBL/GenBank/DDBJ databases">
        <title>Genome sequence of Sphingomonas mucosissima DSM 17494.</title>
        <authorList>
            <person name="Poehlein A."/>
            <person name="Wuebbeler J.H."/>
            <person name="Steinbuechel A."/>
            <person name="Daniel R."/>
        </authorList>
    </citation>
    <scope>NUCLEOTIDE SEQUENCE [LARGE SCALE GENOMIC DNA]</scope>
    <source>
        <strain evidence="2 3">DSM 17494</strain>
    </source>
</reference>
<evidence type="ECO:0000313" key="2">
    <source>
        <dbReference type="EMBL" id="OWK29095.1"/>
    </source>
</evidence>
<evidence type="ECO:0000313" key="3">
    <source>
        <dbReference type="Proteomes" id="UP000197783"/>
    </source>
</evidence>
<comment type="caution">
    <text evidence="2">The sequence shown here is derived from an EMBL/GenBank/DDBJ whole genome shotgun (WGS) entry which is preliminary data.</text>
</comment>
<protein>
    <submittedName>
        <fullName evidence="2">Uncharacterized protein</fullName>
    </submittedName>
</protein>
<gene>
    <name evidence="2" type="ORF">SPMU_26220</name>
</gene>
<dbReference type="AlphaFoldDB" id="A0A245ZH61"/>
<sequence>MSGISVALAILLQTSAAPTPAAASTGNDGLICRRIEVTGYVARREKVCKTKLEWRNADENGNSRARAIVDFSTGRPTGQ</sequence>
<feature type="chain" id="PRO_5012150895" evidence="1">
    <location>
        <begin position="24"/>
        <end position="79"/>
    </location>
</feature>
<accession>A0A245ZH61</accession>
<keyword evidence="1" id="KW-0732">Signal</keyword>
<keyword evidence="3" id="KW-1185">Reference proteome</keyword>